<gene>
    <name evidence="2" type="ORF">EDD28_2132</name>
</gene>
<keyword evidence="1" id="KW-0472">Membrane</keyword>
<keyword evidence="1" id="KW-0812">Transmembrane</keyword>
<name>A0A3N2DCT6_9MICO</name>
<dbReference type="EMBL" id="RKHQ01000001">
    <property type="protein sequence ID" value="ROR97532.1"/>
    <property type="molecule type" value="Genomic_DNA"/>
</dbReference>
<dbReference type="Proteomes" id="UP000275356">
    <property type="component" value="Unassembled WGS sequence"/>
</dbReference>
<sequence>MFSHVGRVPTVENVVRPLAVLSLVAAALVAAALVAAAPWRSRRRDVPA</sequence>
<evidence type="ECO:0000313" key="2">
    <source>
        <dbReference type="EMBL" id="ROR97532.1"/>
    </source>
</evidence>
<reference evidence="2 3" key="1">
    <citation type="submission" date="2018-11" db="EMBL/GenBank/DDBJ databases">
        <title>Sequencing the genomes of 1000 actinobacteria strains.</title>
        <authorList>
            <person name="Klenk H.-P."/>
        </authorList>
    </citation>
    <scope>NUCLEOTIDE SEQUENCE [LARGE SCALE GENOMIC DNA]</scope>
    <source>
        <strain evidence="2 3">DSM 13521</strain>
    </source>
</reference>
<keyword evidence="1" id="KW-1133">Transmembrane helix</keyword>
<keyword evidence="3" id="KW-1185">Reference proteome</keyword>
<proteinExistence type="predicted"/>
<comment type="caution">
    <text evidence="2">The sequence shown here is derived from an EMBL/GenBank/DDBJ whole genome shotgun (WGS) entry which is preliminary data.</text>
</comment>
<accession>A0A3N2DCT6</accession>
<protein>
    <submittedName>
        <fullName evidence="2">Uncharacterized protein</fullName>
    </submittedName>
</protein>
<organism evidence="2 3">
    <name type="scientific">Salana multivorans</name>
    <dbReference type="NCBI Taxonomy" id="120377"/>
    <lineage>
        <taxon>Bacteria</taxon>
        <taxon>Bacillati</taxon>
        <taxon>Actinomycetota</taxon>
        <taxon>Actinomycetes</taxon>
        <taxon>Micrococcales</taxon>
        <taxon>Beutenbergiaceae</taxon>
        <taxon>Salana</taxon>
    </lineage>
</organism>
<evidence type="ECO:0000256" key="1">
    <source>
        <dbReference type="SAM" id="Phobius"/>
    </source>
</evidence>
<dbReference type="RefSeq" id="WP_170169430.1">
    <property type="nucleotide sequence ID" value="NZ_RKHQ01000001.1"/>
</dbReference>
<dbReference type="AlphaFoldDB" id="A0A3N2DCT6"/>
<feature type="transmembrane region" description="Helical" evidence="1">
    <location>
        <begin position="20"/>
        <end position="39"/>
    </location>
</feature>
<evidence type="ECO:0000313" key="3">
    <source>
        <dbReference type="Proteomes" id="UP000275356"/>
    </source>
</evidence>